<evidence type="ECO:0000313" key="2">
    <source>
        <dbReference type="EMBL" id="WAL62363.1"/>
    </source>
</evidence>
<reference evidence="2" key="1">
    <citation type="submission" date="2022-12" db="EMBL/GenBank/DDBJ databases">
        <title>Polyphasic identification of a Novel Hot-Spring Cyanobacterium Ocullathermofonsia sinensis gen nov. sp. nov. and Genomic Insights on its Adaptations to the Thermal Habitat.</title>
        <authorList>
            <person name="Daroch M."/>
            <person name="Tang J."/>
            <person name="Jiang Y."/>
        </authorList>
    </citation>
    <scope>NUCLEOTIDE SEQUENCE</scope>
    <source>
        <strain evidence="2">PKUAC-SCTA174</strain>
    </source>
</reference>
<dbReference type="InterPro" id="IPR036249">
    <property type="entry name" value="Thioredoxin-like_sf"/>
</dbReference>
<dbReference type="PANTHER" id="PTHR41709">
    <property type="entry name" value="KAIB-LIKE PROTEIN 1"/>
    <property type="match status" value="1"/>
</dbReference>
<protein>
    <submittedName>
        <fullName evidence="2">Circadian clock KaiB family protein</fullName>
    </submittedName>
</protein>
<dbReference type="Pfam" id="PF07689">
    <property type="entry name" value="KaiB"/>
    <property type="match status" value="1"/>
</dbReference>
<dbReference type="KEGG" id="tsin:OXH18_10350"/>
<dbReference type="Proteomes" id="UP001163152">
    <property type="component" value="Chromosome"/>
</dbReference>
<keyword evidence="3" id="KW-1185">Reference proteome</keyword>
<organism evidence="2 3">
    <name type="scientific">Thermocoleostomius sinensis A174</name>
    <dbReference type="NCBI Taxonomy" id="2016057"/>
    <lineage>
        <taxon>Bacteria</taxon>
        <taxon>Bacillati</taxon>
        <taxon>Cyanobacteriota</taxon>
        <taxon>Cyanophyceae</taxon>
        <taxon>Oculatellales</taxon>
        <taxon>Oculatellaceae</taxon>
        <taxon>Thermocoleostomius</taxon>
    </lineage>
</organism>
<evidence type="ECO:0000259" key="1">
    <source>
        <dbReference type="SMART" id="SM01248"/>
    </source>
</evidence>
<dbReference type="Gene3D" id="3.40.30.10">
    <property type="entry name" value="Glutaredoxin"/>
    <property type="match status" value="1"/>
</dbReference>
<dbReference type="SUPFAM" id="SSF52833">
    <property type="entry name" value="Thioredoxin-like"/>
    <property type="match status" value="1"/>
</dbReference>
<gene>
    <name evidence="2" type="ORF">OXH18_10350</name>
</gene>
<dbReference type="RefSeq" id="WP_268612681.1">
    <property type="nucleotide sequence ID" value="NZ_CP113797.1"/>
</dbReference>
<evidence type="ECO:0000313" key="3">
    <source>
        <dbReference type="Proteomes" id="UP001163152"/>
    </source>
</evidence>
<sequence>MTADSNFTPHTLDLFKGIALFTPGGDLVYCIDPQKQSRWHLQLCAVLQEMLGLSEPPHFLVPCYTATIDRWFNPRTQQLQTFAEACPSVLRYQPLLNAIFGVEDLDWQAVTYPEGVCDPRVLNSYRNQFPQLWQDHDLVIRYEKNETRSLSTAQGNSVLSWSPSRQDDEAEGYVLRLFVAGNNPATAHILKNLYELLERSLQRPYTLKVIDIHKHPELAELNQVTATPTLVKVWPRPVRRIIGNLDDFTTIARVLQPSPTNYRQRN</sequence>
<dbReference type="EMBL" id="CP113797">
    <property type="protein sequence ID" value="WAL62363.1"/>
    <property type="molecule type" value="Genomic_DNA"/>
</dbReference>
<dbReference type="InterPro" id="IPR039022">
    <property type="entry name" value="KaiB-like"/>
</dbReference>
<accession>A0A9E8ZJG4</accession>
<feature type="domain" description="KaiB" evidence="1">
    <location>
        <begin position="176"/>
        <end position="257"/>
    </location>
</feature>
<name>A0A9E8ZJG4_9CYAN</name>
<proteinExistence type="predicted"/>
<dbReference type="AlphaFoldDB" id="A0A9E8ZJG4"/>
<dbReference type="CDD" id="cd02978">
    <property type="entry name" value="KaiB_like"/>
    <property type="match status" value="1"/>
</dbReference>
<dbReference type="SMART" id="SM01248">
    <property type="entry name" value="KaiB"/>
    <property type="match status" value="1"/>
</dbReference>
<dbReference type="PANTHER" id="PTHR41709:SF2">
    <property type="entry name" value="CIRCADIAN CLOCK PROTEIN KAIB2"/>
    <property type="match status" value="1"/>
</dbReference>
<dbReference type="GO" id="GO:0048511">
    <property type="term" value="P:rhythmic process"/>
    <property type="evidence" value="ECO:0007669"/>
    <property type="project" value="InterPro"/>
</dbReference>
<dbReference type="InterPro" id="IPR011649">
    <property type="entry name" value="KaiB_domain"/>
</dbReference>